<evidence type="ECO:0000313" key="3">
    <source>
        <dbReference type="Proteomes" id="UP000512167"/>
    </source>
</evidence>
<reference evidence="2 3" key="1">
    <citation type="submission" date="2020-04" db="EMBL/GenBank/DDBJ databases">
        <authorList>
            <person name="Zheng R.K."/>
            <person name="Sun C.M."/>
        </authorList>
    </citation>
    <scope>NUCLEOTIDE SEQUENCE [LARGE SCALE GENOMIC DNA]</scope>
    <source>
        <strain evidence="3">zrk29</strain>
    </source>
</reference>
<evidence type="ECO:0008006" key="4">
    <source>
        <dbReference type="Google" id="ProtNLM"/>
    </source>
</evidence>
<dbReference type="AlphaFoldDB" id="A0A7L6N5N2"/>
<accession>A0A7L6N5N2</accession>
<sequence>MTLAFTFFDGLLLSLLSILFVILIISLIVLAITPLKKLSPQKHQPMTTSKAPIKNQDILDEDMMVAALVASIDYLESTKKEPYLKSIREIKS</sequence>
<protein>
    <recommendedName>
        <fullName evidence="4">OadG family protein</fullName>
    </recommendedName>
</protein>
<feature type="transmembrane region" description="Helical" evidence="1">
    <location>
        <begin position="12"/>
        <end position="32"/>
    </location>
</feature>
<keyword evidence="3" id="KW-1185">Reference proteome</keyword>
<dbReference type="Proteomes" id="UP000512167">
    <property type="component" value="Chromosome"/>
</dbReference>
<gene>
    <name evidence="2" type="ORF">HF295_02985</name>
</gene>
<dbReference type="RefSeq" id="WP_312032369.1">
    <property type="nucleotide sequence ID" value="NZ_CP051151.1"/>
</dbReference>
<keyword evidence="1" id="KW-1133">Transmembrane helix</keyword>
<organism evidence="2 3">
    <name type="scientific">Hujiaoplasma nucleasis</name>
    <dbReference type="NCBI Taxonomy" id="2725268"/>
    <lineage>
        <taxon>Bacteria</taxon>
        <taxon>Bacillati</taxon>
        <taxon>Mycoplasmatota</taxon>
        <taxon>Mollicutes</taxon>
        <taxon>Candidatus Izemoplasmatales</taxon>
        <taxon>Hujiaoplasmataceae</taxon>
        <taxon>Hujiaoplasma</taxon>
    </lineage>
</organism>
<proteinExistence type="predicted"/>
<evidence type="ECO:0000313" key="2">
    <source>
        <dbReference type="EMBL" id="QLY39879.1"/>
    </source>
</evidence>
<keyword evidence="1" id="KW-0812">Transmembrane</keyword>
<evidence type="ECO:0000256" key="1">
    <source>
        <dbReference type="SAM" id="Phobius"/>
    </source>
</evidence>
<dbReference type="EMBL" id="CP051151">
    <property type="protein sequence ID" value="QLY39879.1"/>
    <property type="molecule type" value="Genomic_DNA"/>
</dbReference>
<keyword evidence="1" id="KW-0472">Membrane</keyword>
<dbReference type="KEGG" id="tbk:HF295_02985"/>
<name>A0A7L6N5N2_9MOLU</name>